<name>A0A6L7A907_LEULA</name>
<proteinExistence type="predicted"/>
<organism evidence="3 4">
    <name type="scientific">Leuconostoc lactis</name>
    <dbReference type="NCBI Taxonomy" id="1246"/>
    <lineage>
        <taxon>Bacteria</taxon>
        <taxon>Bacillati</taxon>
        <taxon>Bacillota</taxon>
        <taxon>Bacilli</taxon>
        <taxon>Lactobacillales</taxon>
        <taxon>Lactobacillaceae</taxon>
        <taxon>Leuconostoc</taxon>
    </lineage>
</organism>
<accession>A0A6L7A907</accession>
<evidence type="ECO:0000259" key="2">
    <source>
        <dbReference type="Pfam" id="PF25164"/>
    </source>
</evidence>
<dbReference type="AlphaFoldDB" id="A0A6L7A907"/>
<dbReference type="InterPro" id="IPR057253">
    <property type="entry name" value="CoiA-like_N"/>
</dbReference>
<keyword evidence="1" id="KW-1133">Transmembrane helix</keyword>
<keyword evidence="1" id="KW-0472">Membrane</keyword>
<feature type="domain" description="Competence protein CoiA-like N-terminal" evidence="2">
    <location>
        <begin position="8"/>
        <end position="42"/>
    </location>
</feature>
<gene>
    <name evidence="3" type="ORF">GQS40_02270</name>
</gene>
<sequence>MAQTAGTTGEFYCPGCLAPVYLRQGEIKQPHFAHRAGAQCHTFSDNETPQHLAGKLQLATYCQKFGQVTQGFRVWAIIGVMYLILITLLTWFSRWVEKRMTVK</sequence>
<dbReference type="EMBL" id="WSZI01000010">
    <property type="protein sequence ID" value="MWN20684.1"/>
    <property type="molecule type" value="Genomic_DNA"/>
</dbReference>
<evidence type="ECO:0000313" key="4">
    <source>
        <dbReference type="Proteomes" id="UP000478636"/>
    </source>
</evidence>
<feature type="transmembrane region" description="Helical" evidence="1">
    <location>
        <begin position="74"/>
        <end position="93"/>
    </location>
</feature>
<protein>
    <recommendedName>
        <fullName evidence="2">Competence protein CoiA-like N-terminal domain-containing protein</fullName>
    </recommendedName>
</protein>
<keyword evidence="1" id="KW-0812">Transmembrane</keyword>
<comment type="caution">
    <text evidence="3">The sequence shown here is derived from an EMBL/GenBank/DDBJ whole genome shotgun (WGS) entry which is preliminary data.</text>
</comment>
<dbReference type="Proteomes" id="UP000478636">
    <property type="component" value="Unassembled WGS sequence"/>
</dbReference>
<evidence type="ECO:0000313" key="3">
    <source>
        <dbReference type="EMBL" id="MWN20684.1"/>
    </source>
</evidence>
<reference evidence="3 4" key="1">
    <citation type="submission" date="2019-12" db="EMBL/GenBank/DDBJ databases">
        <title>Complete genome sequence of Leuconostoc lactis strain AVN1 provides insights into metabolic potential.</title>
        <authorList>
            <person name="Besrour N."/>
            <person name="Najjari A."/>
            <person name="Fhoula I."/>
            <person name="Jaballah S."/>
            <person name="Klibi N."/>
            <person name="Ouzari H.I."/>
        </authorList>
    </citation>
    <scope>NUCLEOTIDE SEQUENCE [LARGE SCALE GENOMIC DNA]</scope>
    <source>
        <strain evidence="3 4">AVN1</strain>
    </source>
</reference>
<evidence type="ECO:0000256" key="1">
    <source>
        <dbReference type="SAM" id="Phobius"/>
    </source>
</evidence>
<dbReference type="Pfam" id="PF25164">
    <property type="entry name" value="CoiA_N"/>
    <property type="match status" value="1"/>
</dbReference>